<evidence type="ECO:0000313" key="3">
    <source>
        <dbReference type="EMBL" id="QDO91794.1"/>
    </source>
</evidence>
<dbReference type="RefSeq" id="WP_077862682.1">
    <property type="nucleotide sequence ID" value="NZ_CALFGV010000016.1"/>
</dbReference>
<dbReference type="EMBL" id="MUYF01000003">
    <property type="protein sequence ID" value="OOL81215.1"/>
    <property type="molecule type" value="Genomic_DNA"/>
</dbReference>
<protein>
    <submittedName>
        <fullName evidence="2">Uncharacterized protein</fullName>
    </submittedName>
</protein>
<reference evidence="3 7" key="3">
    <citation type="submission" date="2019-07" db="EMBL/GenBank/DDBJ databases">
        <title>Genome assembly of a nasal isolate of Dolosigranulum pigrum from a chronic sinusitis patient.</title>
        <authorList>
            <person name="Baig S."/>
            <person name="Overballe-Petersen S."/>
            <person name="Kaspar U."/>
            <person name="Rendboe A."/>
            <person name="de Man T."/>
            <person name="Liu C."/>
            <person name="Price L.B."/>
            <person name="Stegger M."/>
            <person name="Becker K."/>
            <person name="Skytt Andersen P."/>
        </authorList>
    </citation>
    <scope>NUCLEOTIDE SEQUENCE [LARGE SCALE GENOMIC DNA]</scope>
    <source>
        <strain evidence="3 7">83VPs-KB5</strain>
    </source>
</reference>
<evidence type="ECO:0000313" key="6">
    <source>
        <dbReference type="Proteomes" id="UP000249099"/>
    </source>
</evidence>
<sequence>MDDPNSQNKYAGQNLAGTDAVSSYAQRKGMSELTKKKHEKNEGLDPEEHQGKTEGEKQAESVPEDYEKFNLDAIDDTKTNDTDKH</sequence>
<reference evidence="4 6" key="2">
    <citation type="submission" date="2017-03" db="EMBL/GenBank/DDBJ databases">
        <title>wgs assembly of Dolosigranulum pigrum KPL CDC strains.</title>
        <authorList>
            <person name="Brugger S.D."/>
            <person name="Pettigrew M."/>
            <person name="Kong Y."/>
            <person name="Lemon K.P."/>
        </authorList>
    </citation>
    <scope>NUCLEOTIDE SEQUENCE [LARGE SCALE GENOMIC DNA]</scope>
    <source>
        <strain evidence="4 6">KPL1931_CDC4294-98</strain>
    </source>
</reference>
<evidence type="ECO:0000313" key="2">
    <source>
        <dbReference type="EMBL" id="OOL81215.1"/>
    </source>
</evidence>
<gene>
    <name evidence="4" type="ORF">B8A44_00350</name>
    <name evidence="2" type="ORF">BWX42_05275</name>
    <name evidence="3" type="ORF">FNV33_07020</name>
</gene>
<feature type="region of interest" description="Disordered" evidence="1">
    <location>
        <begin position="1"/>
        <end position="85"/>
    </location>
</feature>
<reference evidence="2 5" key="1">
    <citation type="submission" date="2017-01" db="EMBL/GenBank/DDBJ databases">
        <title>Complete Genome Sequence of Dolosigranulum pigrum isolated from a Patient with interstitial lung disease.</title>
        <authorList>
            <person name="Mukhopadhyay R."/>
            <person name="Joaquin J."/>
            <person name="Hogue R."/>
            <person name="Fitzgerald S."/>
            <person name="Jospin G."/>
            <person name="Eisen J.A."/>
            <person name="Chaturvedi V."/>
        </authorList>
    </citation>
    <scope>NUCLEOTIDE SEQUENCE [LARGE SCALE GENOMIC DNA]</scope>
    <source>
        <strain evidence="2 5">15S00348</strain>
    </source>
</reference>
<dbReference type="Proteomes" id="UP000315953">
    <property type="component" value="Chromosome"/>
</dbReference>
<dbReference type="EMBL" id="NAQV01000001">
    <property type="protein sequence ID" value="RAN65364.1"/>
    <property type="molecule type" value="Genomic_DNA"/>
</dbReference>
<dbReference type="EMBL" id="CP041626">
    <property type="protein sequence ID" value="QDO91794.1"/>
    <property type="molecule type" value="Genomic_DNA"/>
</dbReference>
<dbReference type="KEGG" id="dpm:FNV33_07020"/>
<feature type="compositionally biased region" description="Basic and acidic residues" evidence="1">
    <location>
        <begin position="29"/>
        <end position="85"/>
    </location>
</feature>
<feature type="compositionally biased region" description="Polar residues" evidence="1">
    <location>
        <begin position="1"/>
        <end position="11"/>
    </location>
</feature>
<evidence type="ECO:0000313" key="4">
    <source>
        <dbReference type="EMBL" id="RAN65364.1"/>
    </source>
</evidence>
<dbReference type="Proteomes" id="UP000190409">
    <property type="component" value="Unassembled WGS sequence"/>
</dbReference>
<accession>A0A1S8KP16</accession>
<dbReference type="AlphaFoldDB" id="A0A1S8KP16"/>
<name>A0A1S8KP16_9LACT</name>
<evidence type="ECO:0000313" key="7">
    <source>
        <dbReference type="Proteomes" id="UP000315953"/>
    </source>
</evidence>
<evidence type="ECO:0000256" key="1">
    <source>
        <dbReference type="SAM" id="MobiDB-lite"/>
    </source>
</evidence>
<evidence type="ECO:0000313" key="5">
    <source>
        <dbReference type="Proteomes" id="UP000190409"/>
    </source>
</evidence>
<dbReference type="Proteomes" id="UP000249099">
    <property type="component" value="Unassembled WGS sequence"/>
</dbReference>
<proteinExistence type="predicted"/>
<organism evidence="2 5">
    <name type="scientific">Dolosigranulum pigrum</name>
    <dbReference type="NCBI Taxonomy" id="29394"/>
    <lineage>
        <taxon>Bacteria</taxon>
        <taxon>Bacillati</taxon>
        <taxon>Bacillota</taxon>
        <taxon>Bacilli</taxon>
        <taxon>Lactobacillales</taxon>
        <taxon>Carnobacteriaceae</taxon>
        <taxon>Dolosigranulum</taxon>
    </lineage>
</organism>